<feature type="compositionally biased region" description="Basic and acidic residues" evidence="1">
    <location>
        <begin position="1"/>
        <end position="10"/>
    </location>
</feature>
<proteinExistence type="predicted"/>
<evidence type="ECO:0000313" key="2">
    <source>
        <dbReference type="EMBL" id="KAJ1105110.1"/>
    </source>
</evidence>
<evidence type="ECO:0000313" key="3">
    <source>
        <dbReference type="Proteomes" id="UP001066276"/>
    </source>
</evidence>
<comment type="caution">
    <text evidence="2">The sequence shown here is derived from an EMBL/GenBank/DDBJ whole genome shotgun (WGS) entry which is preliminary data.</text>
</comment>
<feature type="region of interest" description="Disordered" evidence="1">
    <location>
        <begin position="1"/>
        <end position="23"/>
    </location>
</feature>
<sequence length="416" mass="44936">MRSGKIRKEYLTPQKPPQKHKKCRYAVNAVNVTPPSPLASASVTSAAPLSSAADLSNSEIPKTYPSVALTPHPRSLDLHKSSLLSYFKKKSKLEVLVNGGDIKSELGQSTFTELAVIDPLPTAHGYSTIVAQVYCPASPTSPVFTQLAPQSEVCHPPLPVDQRAAPSLKHEPLPTIISRDHSLNPGEGASFLVESPATFHQLAGPDGQTADCHDSLQDQDIFLLSSPPAAQWIQNSSGSIHPILPLRSSSGAAQGSQTEFIKGDLNDQSLLDLSCLLSDSLSGVVKESNHVASPTLTETSSAWPQLLQTLHSTVLALNYHSDKLDVQVDLLNTLAFYVAGIDKKIENLNQLISRAQTSANYVKLTCCCSPTIESLSPLPTFLSSVVCEIKILNRLCHRHSCRILLIWFGGPSNRKY</sequence>
<accession>A0AAV7MXP8</accession>
<evidence type="ECO:0000256" key="1">
    <source>
        <dbReference type="SAM" id="MobiDB-lite"/>
    </source>
</evidence>
<dbReference type="AlphaFoldDB" id="A0AAV7MXP8"/>
<organism evidence="2 3">
    <name type="scientific">Pleurodeles waltl</name>
    <name type="common">Iberian ribbed newt</name>
    <dbReference type="NCBI Taxonomy" id="8319"/>
    <lineage>
        <taxon>Eukaryota</taxon>
        <taxon>Metazoa</taxon>
        <taxon>Chordata</taxon>
        <taxon>Craniata</taxon>
        <taxon>Vertebrata</taxon>
        <taxon>Euteleostomi</taxon>
        <taxon>Amphibia</taxon>
        <taxon>Batrachia</taxon>
        <taxon>Caudata</taxon>
        <taxon>Salamandroidea</taxon>
        <taxon>Salamandridae</taxon>
        <taxon>Pleurodelinae</taxon>
        <taxon>Pleurodeles</taxon>
    </lineage>
</organism>
<gene>
    <name evidence="2" type="ORF">NDU88_002518</name>
</gene>
<reference evidence="2" key="1">
    <citation type="journal article" date="2022" name="bioRxiv">
        <title>Sequencing and chromosome-scale assembly of the giantPleurodeles waltlgenome.</title>
        <authorList>
            <person name="Brown T."/>
            <person name="Elewa A."/>
            <person name="Iarovenko S."/>
            <person name="Subramanian E."/>
            <person name="Araus A.J."/>
            <person name="Petzold A."/>
            <person name="Susuki M."/>
            <person name="Suzuki K.-i.T."/>
            <person name="Hayashi T."/>
            <person name="Toyoda A."/>
            <person name="Oliveira C."/>
            <person name="Osipova E."/>
            <person name="Leigh N.D."/>
            <person name="Simon A."/>
            <person name="Yun M.H."/>
        </authorList>
    </citation>
    <scope>NUCLEOTIDE SEQUENCE</scope>
    <source>
        <strain evidence="2">20211129_DDA</strain>
        <tissue evidence="2">Liver</tissue>
    </source>
</reference>
<name>A0AAV7MXP8_PLEWA</name>
<dbReference type="EMBL" id="JANPWB010000013">
    <property type="protein sequence ID" value="KAJ1105110.1"/>
    <property type="molecule type" value="Genomic_DNA"/>
</dbReference>
<dbReference type="Proteomes" id="UP001066276">
    <property type="component" value="Chromosome 9"/>
</dbReference>
<protein>
    <submittedName>
        <fullName evidence="2">Uncharacterized protein</fullName>
    </submittedName>
</protein>
<keyword evidence="3" id="KW-1185">Reference proteome</keyword>